<evidence type="ECO:0000313" key="1">
    <source>
        <dbReference type="EMBL" id="MFC4353472.1"/>
    </source>
</evidence>
<name>A0ABV8URU7_9PROT</name>
<comment type="caution">
    <text evidence="1">The sequence shown here is derived from an EMBL/GenBank/DDBJ whole genome shotgun (WGS) entry which is preliminary data.</text>
</comment>
<protein>
    <submittedName>
        <fullName evidence="1">Uncharacterized protein</fullName>
    </submittedName>
</protein>
<gene>
    <name evidence="1" type="ORF">ACFOW6_18165</name>
</gene>
<proteinExistence type="predicted"/>
<dbReference type="Proteomes" id="UP001595799">
    <property type="component" value="Unassembled WGS sequence"/>
</dbReference>
<feature type="non-terminal residue" evidence="1">
    <location>
        <position position="412"/>
    </location>
</feature>
<dbReference type="EMBL" id="JBHSCW010000023">
    <property type="protein sequence ID" value="MFC4353472.1"/>
    <property type="molecule type" value="Genomic_DNA"/>
</dbReference>
<evidence type="ECO:0000313" key="2">
    <source>
        <dbReference type="Proteomes" id="UP001595799"/>
    </source>
</evidence>
<organism evidence="1 2">
    <name type="scientific">Fodinicurvata halophila</name>
    <dbReference type="NCBI Taxonomy" id="1419723"/>
    <lineage>
        <taxon>Bacteria</taxon>
        <taxon>Pseudomonadati</taxon>
        <taxon>Pseudomonadota</taxon>
        <taxon>Alphaproteobacteria</taxon>
        <taxon>Rhodospirillales</taxon>
        <taxon>Rhodovibrionaceae</taxon>
        <taxon>Fodinicurvata</taxon>
    </lineage>
</organism>
<reference evidence="2" key="1">
    <citation type="journal article" date="2019" name="Int. J. Syst. Evol. Microbiol.">
        <title>The Global Catalogue of Microorganisms (GCM) 10K type strain sequencing project: providing services to taxonomists for standard genome sequencing and annotation.</title>
        <authorList>
            <consortium name="The Broad Institute Genomics Platform"/>
            <consortium name="The Broad Institute Genome Sequencing Center for Infectious Disease"/>
            <person name="Wu L."/>
            <person name="Ma J."/>
        </authorList>
    </citation>
    <scope>NUCLEOTIDE SEQUENCE [LARGE SCALE GENOMIC DNA]</scope>
    <source>
        <strain evidence="2">CECT 8472</strain>
    </source>
</reference>
<sequence>ADAGFGEYDGDCLPVYGAGSESVVSDLSDDGSQTGVKLTGLAFGAYTAGESLDLESLAAGENVTFDPNGAGVLVDGEDRGLEVPDQVGHDPEADASEALVATLDDPASSVTVTVSNLFSNEDQGEYGEVTLYNPDGEALGTVLFGSSSDAPAGYDGVYQQVAFNEGSNNVGTITLEASELCEGDAIGALAFQAAPYGGAVSEGDAQASDSSDYFVRELDYTKAVVEEYRFAEDGETSSAAHGGDSETARLIDVKYAATTQDDDGSEGITQIVLNKGESDGSWVDTTGETQALGDELVLGDGSVWSVSEDGSELTLTFERYEGQSEDGEYAGPTSVDLAGKLGIELPVDDSTDFTLTGKAKTQEYDDDGFAGDGAYRELIDGWQECNGCGDKTEWTDTSSVSFKVEGVVAEAA</sequence>
<feature type="non-terminal residue" evidence="1">
    <location>
        <position position="1"/>
    </location>
</feature>
<keyword evidence="2" id="KW-1185">Reference proteome</keyword>
<accession>A0ABV8URU7</accession>
<dbReference type="RefSeq" id="WP_382423843.1">
    <property type="nucleotide sequence ID" value="NZ_JBHSCW010000023.1"/>
</dbReference>